<name>A0A4R6P229_NOCIG</name>
<sequence length="266" mass="28787">MPDIVTHMTADPAHTQAPTGQGALRGSTDLLELEFAEQLGAQLAANDEFQALLTANNHLLLQSTFSELSPGPEWAHSIAAQLAPAPADFTAHWYAPTLPGSQHWATAAATLASDTAARLAHSLAPTIATSLNAPGRWMSTAQMLGVEEITAEISSWAKRVIAIKRNRDQIRVLILLALELERAAQRTIRAGIQIYGLTELLRSTRNRLREALLRSSTTTRLRHRDRRRGPTAPPGHTVAARPRVSRGPNTCRSIAIPRSPAGLTHA</sequence>
<dbReference type="EMBL" id="SNXK01000008">
    <property type="protein sequence ID" value="TDP31567.1"/>
    <property type="molecule type" value="Genomic_DNA"/>
</dbReference>
<accession>A0A4R6P229</accession>
<dbReference type="Proteomes" id="UP000295087">
    <property type="component" value="Unassembled WGS sequence"/>
</dbReference>
<feature type="region of interest" description="Disordered" evidence="1">
    <location>
        <begin position="216"/>
        <end position="266"/>
    </location>
</feature>
<proteinExistence type="predicted"/>
<gene>
    <name evidence="2" type="ORF">DFR75_108172</name>
</gene>
<feature type="compositionally biased region" description="Basic residues" evidence="1">
    <location>
        <begin position="220"/>
        <end position="229"/>
    </location>
</feature>
<evidence type="ECO:0000313" key="3">
    <source>
        <dbReference type="Proteomes" id="UP000295087"/>
    </source>
</evidence>
<dbReference type="AlphaFoldDB" id="A0A4R6P229"/>
<reference evidence="2 3" key="1">
    <citation type="submission" date="2019-03" db="EMBL/GenBank/DDBJ databases">
        <title>Genomic Encyclopedia of Type Strains, Phase IV (KMG-IV): sequencing the most valuable type-strain genomes for metagenomic binning, comparative biology and taxonomic classification.</title>
        <authorList>
            <person name="Goeker M."/>
        </authorList>
    </citation>
    <scope>NUCLEOTIDE SEQUENCE [LARGE SCALE GENOMIC DNA]</scope>
    <source>
        <strain evidence="2 3">DSM 44496</strain>
    </source>
</reference>
<organism evidence="2 3">
    <name type="scientific">Nocardia ignorata</name>
    <dbReference type="NCBI Taxonomy" id="145285"/>
    <lineage>
        <taxon>Bacteria</taxon>
        <taxon>Bacillati</taxon>
        <taxon>Actinomycetota</taxon>
        <taxon>Actinomycetes</taxon>
        <taxon>Mycobacteriales</taxon>
        <taxon>Nocardiaceae</taxon>
        <taxon>Nocardia</taxon>
    </lineage>
</organism>
<keyword evidence="3" id="KW-1185">Reference proteome</keyword>
<protein>
    <submittedName>
        <fullName evidence="2">Uncharacterized protein</fullName>
    </submittedName>
</protein>
<feature type="region of interest" description="Disordered" evidence="1">
    <location>
        <begin position="1"/>
        <end position="23"/>
    </location>
</feature>
<evidence type="ECO:0000256" key="1">
    <source>
        <dbReference type="SAM" id="MobiDB-lite"/>
    </source>
</evidence>
<comment type="caution">
    <text evidence="2">The sequence shown here is derived from an EMBL/GenBank/DDBJ whole genome shotgun (WGS) entry which is preliminary data.</text>
</comment>
<evidence type="ECO:0000313" key="2">
    <source>
        <dbReference type="EMBL" id="TDP31567.1"/>
    </source>
</evidence>